<dbReference type="GO" id="GO:0030964">
    <property type="term" value="C:NADH dehydrogenase complex"/>
    <property type="evidence" value="ECO:0007669"/>
    <property type="project" value="TreeGrafter"/>
</dbReference>
<dbReference type="KEGG" id="psez:HME7025_00521"/>
<dbReference type="EC" id="7.1.1.-" evidence="10"/>
<dbReference type="Pfam" id="PF00420">
    <property type="entry name" value="Oxidored_q2"/>
    <property type="match status" value="1"/>
</dbReference>
<protein>
    <recommendedName>
        <fullName evidence="10">NADH-quinone oxidoreductase subunit K</fullName>
        <ecNumber evidence="10">7.1.1.-</ecNumber>
    </recommendedName>
    <alternativeName>
        <fullName evidence="10">NADH dehydrogenase I subunit K</fullName>
    </alternativeName>
    <alternativeName>
        <fullName evidence="10">NDH-1 subunit K</fullName>
    </alternativeName>
</protein>
<evidence type="ECO:0000313" key="12">
    <source>
        <dbReference type="Proteomes" id="UP000245468"/>
    </source>
</evidence>
<dbReference type="PANTHER" id="PTHR11434">
    <property type="entry name" value="NADH-UBIQUINONE OXIDOREDUCTASE SUBUNIT ND4L"/>
    <property type="match status" value="1"/>
</dbReference>
<evidence type="ECO:0000256" key="9">
    <source>
        <dbReference type="ARBA" id="ARBA00023136"/>
    </source>
</evidence>
<evidence type="ECO:0000256" key="6">
    <source>
        <dbReference type="ARBA" id="ARBA00022719"/>
    </source>
</evidence>
<comment type="catalytic activity">
    <reaction evidence="10">
        <text>a quinone + NADH + 5 H(+)(in) = a quinol + NAD(+) + 4 H(+)(out)</text>
        <dbReference type="Rhea" id="RHEA:57888"/>
        <dbReference type="ChEBI" id="CHEBI:15378"/>
        <dbReference type="ChEBI" id="CHEBI:24646"/>
        <dbReference type="ChEBI" id="CHEBI:57540"/>
        <dbReference type="ChEBI" id="CHEBI:57945"/>
        <dbReference type="ChEBI" id="CHEBI:132124"/>
    </reaction>
</comment>
<dbReference type="Proteomes" id="UP000245468">
    <property type="component" value="Chromosome"/>
</dbReference>
<keyword evidence="10" id="KW-1003">Cell membrane</keyword>
<dbReference type="HAMAP" id="MF_01456">
    <property type="entry name" value="NDH1_NuoK"/>
    <property type="match status" value="1"/>
</dbReference>
<evidence type="ECO:0000256" key="10">
    <source>
        <dbReference type="HAMAP-Rule" id="MF_01456"/>
    </source>
</evidence>
<dbReference type="RefSeq" id="WP_109322147.1">
    <property type="nucleotide sequence ID" value="NZ_CP029346.1"/>
</dbReference>
<keyword evidence="9 10" id="KW-0472">Membrane</keyword>
<keyword evidence="6 10" id="KW-0874">Quinone</keyword>
<dbReference type="Gene3D" id="1.10.287.3510">
    <property type="match status" value="1"/>
</dbReference>
<dbReference type="NCBIfam" id="NF004320">
    <property type="entry name" value="PRK05715.1-2"/>
    <property type="match status" value="1"/>
</dbReference>
<dbReference type="GO" id="GO:0005886">
    <property type="term" value="C:plasma membrane"/>
    <property type="evidence" value="ECO:0007669"/>
    <property type="project" value="UniProtKB-SubCell"/>
</dbReference>
<dbReference type="AlphaFoldDB" id="A0A2S2DSL5"/>
<keyword evidence="11" id="KW-0830">Ubiquinone</keyword>
<evidence type="ECO:0000256" key="8">
    <source>
        <dbReference type="ARBA" id="ARBA00022989"/>
    </source>
</evidence>
<comment type="similarity">
    <text evidence="3 10">Belongs to the complex I subunit 4L family.</text>
</comment>
<dbReference type="GO" id="GO:0050136">
    <property type="term" value="F:NADH dehydrogenase (quinone) (non-electrogenic) activity"/>
    <property type="evidence" value="ECO:0007669"/>
    <property type="project" value="UniProtKB-UniRule"/>
</dbReference>
<dbReference type="GO" id="GO:0048038">
    <property type="term" value="F:quinone binding"/>
    <property type="evidence" value="ECO:0007669"/>
    <property type="project" value="UniProtKB-KW"/>
</dbReference>
<evidence type="ECO:0000256" key="3">
    <source>
        <dbReference type="ARBA" id="ARBA00010519"/>
    </source>
</evidence>
<evidence type="ECO:0000256" key="7">
    <source>
        <dbReference type="ARBA" id="ARBA00022967"/>
    </source>
</evidence>
<dbReference type="InterPro" id="IPR001133">
    <property type="entry name" value="NADH_UbQ_OxRdtase_chain4L/K"/>
</dbReference>
<dbReference type="OrthoDB" id="9810120at2"/>
<comment type="function">
    <text evidence="1">NDH-1 shuttles electrons from NADH, via FMN and iron-sulfur (Fe-S) centers, to quinones in the respiratory chain. The immediate electron acceptor for the enzyme in this species is believed to be ubiquinone. Couples the redox reaction to proton translocation (for every two electrons transferred, four hydrogen ions are translocated across the cytoplasmic membrane), and thus conserves the redox energy in a proton gradient.</text>
</comment>
<comment type="subunit">
    <text evidence="10">NDH-1 is composed of 14 different subunits. Subunits NuoA, H, J, K, L, M, N constitute the membrane sector of the complex.</text>
</comment>
<keyword evidence="5 10" id="KW-0812">Transmembrane</keyword>
<keyword evidence="12" id="KW-1185">Reference proteome</keyword>
<keyword evidence="10" id="KW-0520">NAD</keyword>
<sequence>MNDIPLSYFLIVSALLFSLGLGIMLLKRNMIFVLMGIELMLNAANLNLIAFSRQDDQMQGMVFSVFVLVIGVCEMTIALAIILQVYRQFKNIDLGAEKSRF</sequence>
<keyword evidence="4 10" id="KW-0813">Transport</keyword>
<evidence type="ECO:0000256" key="1">
    <source>
        <dbReference type="ARBA" id="ARBA00002378"/>
    </source>
</evidence>
<comment type="function">
    <text evidence="10">NDH-1 shuttles electrons from NADH, via FMN and iron-sulfur (Fe-S) centers, to quinones in the respiratory chain. The immediate electron acceptor for the enzyme in this species is believed to be a menaquinone. Couples the redox reaction to proton translocation (for every two electrons transferred, four hydrogen ions are translocated across the cytoplasmic membrane), and thus conserves the redox energy in a proton gradient.</text>
</comment>
<comment type="subcellular location">
    <subcellularLocation>
        <location evidence="10">Cell membrane</location>
        <topology evidence="10">Multi-pass membrane protein</topology>
    </subcellularLocation>
    <subcellularLocation>
        <location evidence="2">Membrane</location>
        <topology evidence="2">Multi-pass membrane protein</topology>
    </subcellularLocation>
</comment>
<feature type="transmembrane region" description="Helical" evidence="10">
    <location>
        <begin position="31"/>
        <end position="50"/>
    </location>
</feature>
<accession>A0A2S2DSL5</accession>
<organism evidence="11 12">
    <name type="scientific">Aquirufa nivalisilvae</name>
    <dbReference type="NCBI Taxonomy" id="2516557"/>
    <lineage>
        <taxon>Bacteria</taxon>
        <taxon>Pseudomonadati</taxon>
        <taxon>Bacteroidota</taxon>
        <taxon>Cytophagia</taxon>
        <taxon>Cytophagales</taxon>
        <taxon>Flectobacillaceae</taxon>
        <taxon>Aquirufa</taxon>
    </lineage>
</organism>
<dbReference type="FunFam" id="1.10.287.3510:FF:000001">
    <property type="entry name" value="NADH-quinone oxidoreductase subunit K"/>
    <property type="match status" value="1"/>
</dbReference>
<evidence type="ECO:0000256" key="2">
    <source>
        <dbReference type="ARBA" id="ARBA00004141"/>
    </source>
</evidence>
<dbReference type="PANTHER" id="PTHR11434:SF16">
    <property type="entry name" value="NADH-UBIQUINONE OXIDOREDUCTASE CHAIN 4L"/>
    <property type="match status" value="1"/>
</dbReference>
<keyword evidence="7 10" id="KW-1278">Translocase</keyword>
<evidence type="ECO:0000256" key="5">
    <source>
        <dbReference type="ARBA" id="ARBA00022692"/>
    </source>
</evidence>
<dbReference type="InterPro" id="IPR039428">
    <property type="entry name" value="NUOK/Mnh_C1-like"/>
</dbReference>
<feature type="transmembrane region" description="Helical" evidence="10">
    <location>
        <begin position="6"/>
        <end position="26"/>
    </location>
</feature>
<feature type="transmembrane region" description="Helical" evidence="10">
    <location>
        <begin position="62"/>
        <end position="83"/>
    </location>
</feature>
<gene>
    <name evidence="10 11" type="primary">nuoK</name>
    <name evidence="11" type="ORF">HME7025_00521</name>
</gene>
<keyword evidence="8 10" id="KW-1133">Transmembrane helix</keyword>
<dbReference type="GO" id="GO:0042773">
    <property type="term" value="P:ATP synthesis coupled electron transport"/>
    <property type="evidence" value="ECO:0007669"/>
    <property type="project" value="InterPro"/>
</dbReference>
<evidence type="ECO:0000256" key="4">
    <source>
        <dbReference type="ARBA" id="ARBA00022448"/>
    </source>
</evidence>
<dbReference type="EMBL" id="CP029346">
    <property type="protein sequence ID" value="AWL08393.1"/>
    <property type="molecule type" value="Genomic_DNA"/>
</dbReference>
<reference evidence="12" key="1">
    <citation type="submission" date="2018-05" db="EMBL/GenBank/DDBJ databases">
        <title>Pseudarcicella sp. HME7025 Genome sequencing and assembly.</title>
        <authorList>
            <person name="Kim H."/>
            <person name="Kang H."/>
            <person name="Joh K."/>
        </authorList>
    </citation>
    <scope>NUCLEOTIDE SEQUENCE [LARGE SCALE GENOMIC DNA]</scope>
    <source>
        <strain evidence="12">HME7025</strain>
    </source>
</reference>
<name>A0A2S2DSL5_9BACT</name>
<proteinExistence type="inferred from homology"/>
<evidence type="ECO:0000313" key="11">
    <source>
        <dbReference type="EMBL" id="AWL08393.1"/>
    </source>
</evidence>